<dbReference type="InterPro" id="IPR014729">
    <property type="entry name" value="Rossmann-like_a/b/a_fold"/>
</dbReference>
<evidence type="ECO:0000313" key="2">
    <source>
        <dbReference type="EMBL" id="KAG6493383.1"/>
    </source>
</evidence>
<comment type="caution">
    <text evidence="2">The sequence shown here is derived from an EMBL/GenBank/DDBJ whole genome shotgun (WGS) entry which is preliminary data.</text>
</comment>
<reference evidence="2 3" key="1">
    <citation type="submission" date="2020-08" db="EMBL/GenBank/DDBJ databases">
        <title>Plant Genome Project.</title>
        <authorList>
            <person name="Zhang R.-G."/>
        </authorList>
    </citation>
    <scope>NUCLEOTIDE SEQUENCE [LARGE SCALE GENOMIC DNA]</scope>
    <source>
        <tissue evidence="2">Rhizome</tissue>
    </source>
</reference>
<dbReference type="Proteomes" id="UP000734854">
    <property type="component" value="Unassembled WGS sequence"/>
</dbReference>
<proteinExistence type="predicted"/>
<feature type="domain" description="UspA" evidence="1">
    <location>
        <begin position="13"/>
        <end position="144"/>
    </location>
</feature>
<dbReference type="AlphaFoldDB" id="A0A8J5KWL3"/>
<sequence length="148" mass="15973">MDGGWSSPAGNKRRVMVLTDSRRVSNGALEWTLHHALLEHDELILLHLGSATPRRSSSPPSMISSFLCRPSSAVSPIGAENGEGKAELNFLHAMRAKCEAEQPKVKVLIQRAEIEGNDKAATILAQAKLLLVDLLVIGQRRSSAILCG</sequence>
<protein>
    <recommendedName>
        <fullName evidence="1">UspA domain-containing protein</fullName>
    </recommendedName>
</protein>
<gene>
    <name evidence="2" type="ORF">ZIOFF_048366</name>
</gene>
<accession>A0A8J5KWL3</accession>
<organism evidence="2 3">
    <name type="scientific">Zingiber officinale</name>
    <name type="common">Ginger</name>
    <name type="synonym">Amomum zingiber</name>
    <dbReference type="NCBI Taxonomy" id="94328"/>
    <lineage>
        <taxon>Eukaryota</taxon>
        <taxon>Viridiplantae</taxon>
        <taxon>Streptophyta</taxon>
        <taxon>Embryophyta</taxon>
        <taxon>Tracheophyta</taxon>
        <taxon>Spermatophyta</taxon>
        <taxon>Magnoliopsida</taxon>
        <taxon>Liliopsida</taxon>
        <taxon>Zingiberales</taxon>
        <taxon>Zingiberaceae</taxon>
        <taxon>Zingiber</taxon>
    </lineage>
</organism>
<evidence type="ECO:0000259" key="1">
    <source>
        <dbReference type="Pfam" id="PF00582"/>
    </source>
</evidence>
<evidence type="ECO:0000313" key="3">
    <source>
        <dbReference type="Proteomes" id="UP000734854"/>
    </source>
</evidence>
<dbReference type="SUPFAM" id="SSF52402">
    <property type="entry name" value="Adenine nucleotide alpha hydrolases-like"/>
    <property type="match status" value="1"/>
</dbReference>
<dbReference type="PANTHER" id="PTHR47867">
    <property type="entry name" value="ADENINE NUCLEOTIDE ALPHA HYDROLASES-LIKE SUPERFAMILY PROTEIN"/>
    <property type="match status" value="1"/>
</dbReference>
<dbReference type="InterPro" id="IPR006016">
    <property type="entry name" value="UspA"/>
</dbReference>
<dbReference type="EMBL" id="JACMSC010000013">
    <property type="protein sequence ID" value="KAG6493383.1"/>
    <property type="molecule type" value="Genomic_DNA"/>
</dbReference>
<dbReference type="PANTHER" id="PTHR47867:SF1">
    <property type="entry name" value="ADENINE NUCLEOTIDE ALPHA HYDROLASES-LIKE SUPERFAMILY PROTEIN"/>
    <property type="match status" value="1"/>
</dbReference>
<dbReference type="Gene3D" id="3.40.50.620">
    <property type="entry name" value="HUPs"/>
    <property type="match status" value="1"/>
</dbReference>
<keyword evidence="3" id="KW-1185">Reference proteome</keyword>
<dbReference type="CDD" id="cd00293">
    <property type="entry name" value="USP-like"/>
    <property type="match status" value="1"/>
</dbReference>
<name>A0A8J5KWL3_ZINOF</name>
<dbReference type="Pfam" id="PF00582">
    <property type="entry name" value="Usp"/>
    <property type="match status" value="1"/>
</dbReference>